<gene>
    <name evidence="1" type="ORF">D3P05_08465</name>
</gene>
<evidence type="ECO:0000313" key="1">
    <source>
        <dbReference type="EMBL" id="RJL18029.1"/>
    </source>
</evidence>
<protein>
    <submittedName>
        <fullName evidence="1">DUF3987 domain-containing protein</fullName>
    </submittedName>
</protein>
<proteinExistence type="predicted"/>
<dbReference type="Pfam" id="PF13148">
    <property type="entry name" value="DUF3987"/>
    <property type="match status" value="1"/>
</dbReference>
<keyword evidence="2" id="KW-1185">Reference proteome</keyword>
<organism evidence="1 2">
    <name type="scientific">Paracoccus siganidrum</name>
    <dbReference type="NCBI Taxonomy" id="1276757"/>
    <lineage>
        <taxon>Bacteria</taxon>
        <taxon>Pseudomonadati</taxon>
        <taxon>Pseudomonadota</taxon>
        <taxon>Alphaproteobacteria</taxon>
        <taxon>Rhodobacterales</taxon>
        <taxon>Paracoccaceae</taxon>
        <taxon>Paracoccus</taxon>
    </lineage>
</organism>
<reference evidence="2" key="1">
    <citation type="submission" date="2018-09" db="EMBL/GenBank/DDBJ databases">
        <title>Paracoccus onubensis nov. sp. a moderate halophilic bacterium isolated from Gruta de las Maravillas (Aracena, Spain).</title>
        <authorList>
            <person name="Jurado V."/>
            <person name="Gutierrez-Patricio S."/>
            <person name="Gonzalez-Pimentel J.L."/>
            <person name="Miller A.Z."/>
            <person name="Laiz L."/>
            <person name="Saiz-Jimenez C."/>
        </authorList>
    </citation>
    <scope>NUCLEOTIDE SEQUENCE [LARGE SCALE GENOMIC DNA]</scope>
    <source>
        <strain evidence="2">DSM 26381</strain>
    </source>
</reference>
<evidence type="ECO:0000313" key="2">
    <source>
        <dbReference type="Proteomes" id="UP000283587"/>
    </source>
</evidence>
<dbReference type="EMBL" id="QZEW01000029">
    <property type="protein sequence ID" value="RJL18029.1"/>
    <property type="molecule type" value="Genomic_DNA"/>
</dbReference>
<accession>A0A419A7Y9</accession>
<dbReference type="Proteomes" id="UP000283587">
    <property type="component" value="Unassembled WGS sequence"/>
</dbReference>
<sequence>MNTEFPQPIPFDAAANWPEPDLTLSQSGRPPAPVMTDDEFSVVFGPWAEWISTAAKVKGAPVDYVSLALLATASAVIGNSRWAAPWEGWKEPPVLWAMLVGDPSAGKSPALDAVIDPVKEIERGLSEEYKTRRSEWERDEEIAALALAQWKVETKKAIAEGNDAPAKPAIASAGPPPVRERISISDATTEGVASLLAATWRGLLLSRDELSGWLGSMDRYSGGGDRPFWLEAYGGRSYTVDRKGSPEPIIVDHLTVAILGGTQPDKLTSLLVKTDDDGLLARFLTVYPEPVPLSRPSAQIDAAKLRIALERLRGLPSAFDDSGNARPFYVPFSPDAADALQEFRGQCREWEIEATGIFKGHIGKLPGLAVRVACVLAHLDWAARSDGRYPDSIESEHVGRACHLVGEHLRLHAFRAYGAAEPAEEIRNARKLAALILRERPRNLNVREIQRRGLSGLQTSKQIGAAMSVLEQGDWLRQVAEDTGGRPRLMFIVNPRIWGSK</sequence>
<comment type="caution">
    <text evidence="1">The sequence shown here is derived from an EMBL/GenBank/DDBJ whole genome shotgun (WGS) entry which is preliminary data.</text>
</comment>
<dbReference type="OrthoDB" id="5453446at2"/>
<name>A0A419A7Y9_9RHOB</name>
<dbReference type="InterPro" id="IPR025048">
    <property type="entry name" value="DUF3987"/>
</dbReference>
<dbReference type="AlphaFoldDB" id="A0A419A7Y9"/>